<dbReference type="PANTHER" id="PTHR43116:SF3">
    <property type="entry name" value="CLASS I PEPTIDE CHAIN RELEASE FACTOR"/>
    <property type="match status" value="1"/>
</dbReference>
<dbReference type="GO" id="GO:0005737">
    <property type="term" value="C:cytoplasm"/>
    <property type="evidence" value="ECO:0007669"/>
    <property type="project" value="UniProtKB-ARBA"/>
</dbReference>
<evidence type="ECO:0000256" key="2">
    <source>
        <dbReference type="ARBA" id="ARBA00022481"/>
    </source>
</evidence>
<reference evidence="4 5" key="1">
    <citation type="journal article" date="2016" name="Nat. Commun.">
        <title>Thousands of microbial genomes shed light on interconnected biogeochemical processes in an aquifer system.</title>
        <authorList>
            <person name="Anantharaman K."/>
            <person name="Brown C.T."/>
            <person name="Hug L.A."/>
            <person name="Sharon I."/>
            <person name="Castelle C.J."/>
            <person name="Probst A.J."/>
            <person name="Thomas B.C."/>
            <person name="Singh A."/>
            <person name="Wilkins M.J."/>
            <person name="Karaoz U."/>
            <person name="Brodie E.L."/>
            <person name="Williams K.H."/>
            <person name="Hubbard S.S."/>
            <person name="Banfield J.F."/>
        </authorList>
    </citation>
    <scope>NUCLEOTIDE SEQUENCE [LARGE SCALE GENOMIC DNA]</scope>
</reference>
<evidence type="ECO:0000313" key="4">
    <source>
        <dbReference type="EMBL" id="OHA41389.1"/>
    </source>
</evidence>
<dbReference type="SUPFAM" id="SSF75620">
    <property type="entry name" value="Release factor"/>
    <property type="match status" value="1"/>
</dbReference>
<dbReference type="InterPro" id="IPR005139">
    <property type="entry name" value="PCRF"/>
</dbReference>
<dbReference type="InterPro" id="IPR045853">
    <property type="entry name" value="Pep_chain_release_fac_I_sf"/>
</dbReference>
<dbReference type="Gene3D" id="3.30.70.1660">
    <property type="match status" value="1"/>
</dbReference>
<evidence type="ECO:0000259" key="3">
    <source>
        <dbReference type="PROSITE" id="PS00745"/>
    </source>
</evidence>
<keyword evidence="2" id="KW-0488">Methylation</keyword>
<dbReference type="EMBL" id="MHSK01000035">
    <property type="protein sequence ID" value="OHA41389.1"/>
    <property type="molecule type" value="Genomic_DNA"/>
</dbReference>
<proteinExistence type="inferred from homology"/>
<comment type="similarity">
    <text evidence="1">Belongs to the prokaryotic/mitochondrial release factor family.</text>
</comment>
<evidence type="ECO:0000313" key="5">
    <source>
        <dbReference type="Proteomes" id="UP000177269"/>
    </source>
</evidence>
<dbReference type="Pfam" id="PF00472">
    <property type="entry name" value="RF-1"/>
    <property type="match status" value="1"/>
</dbReference>
<dbReference type="GO" id="GO:0003747">
    <property type="term" value="F:translation release factor activity"/>
    <property type="evidence" value="ECO:0007669"/>
    <property type="project" value="InterPro"/>
</dbReference>
<sequence length="297" mass="33983">MEEAKKRIEEIEKAMMEQDFWDDKQRARSFVKELGDLKEEVESGGKQNRYDKSGAVLTIFSGAGGDDAEDFSAMLFRMYRKYTEQKGWSINILHANENNHGGFRNLTFEVNGRNAYGILKNESGVHRLVRISPFNAKKLRHTSFSMVEVIPQLEKSNEIEISPNDIEITYARSSGPGGQNVNKRETAVRLVHMPTKIAIHVETERSQAQNKEKAMELLRGKLYKIMEEERLAKEKGMQISKTTSVEWGNQIRSYVEHPYKMVKDHRTGVETARIDDVLEGKIDEFIEAEKDLGPLAS</sequence>
<dbReference type="InterPro" id="IPR000352">
    <property type="entry name" value="Pep_chain_release_fac_I"/>
</dbReference>
<dbReference type="PROSITE" id="PS00745">
    <property type="entry name" value="RF_PROK_I"/>
    <property type="match status" value="1"/>
</dbReference>
<comment type="caution">
    <text evidence="4">The sequence shown here is derived from an EMBL/GenBank/DDBJ whole genome shotgun (WGS) entry which is preliminary data.</text>
</comment>
<organism evidence="4 5">
    <name type="scientific">Candidatus Taylorbacteria bacterium RIFCSPLOWO2_12_FULL_43_20</name>
    <dbReference type="NCBI Taxonomy" id="1802332"/>
    <lineage>
        <taxon>Bacteria</taxon>
        <taxon>Candidatus Tayloriibacteriota</taxon>
    </lineage>
</organism>
<dbReference type="AlphaFoldDB" id="A0A1G2P0Z3"/>
<dbReference type="SMART" id="SM00937">
    <property type="entry name" value="PCRF"/>
    <property type="match status" value="1"/>
</dbReference>
<dbReference type="Gene3D" id="1.20.58.410">
    <property type="entry name" value="Release factor"/>
    <property type="match status" value="1"/>
</dbReference>
<dbReference type="Pfam" id="PF03462">
    <property type="entry name" value="PCRF"/>
    <property type="match status" value="1"/>
</dbReference>
<dbReference type="Gene3D" id="3.30.160.20">
    <property type="match status" value="1"/>
</dbReference>
<accession>A0A1G2P0Z3</accession>
<gene>
    <name evidence="4" type="ORF">A3G52_05070</name>
</gene>
<evidence type="ECO:0000256" key="1">
    <source>
        <dbReference type="ARBA" id="ARBA00010835"/>
    </source>
</evidence>
<feature type="domain" description="Prokaryotic-type class I peptide chain release factors" evidence="3">
    <location>
        <begin position="172"/>
        <end position="188"/>
    </location>
</feature>
<dbReference type="Proteomes" id="UP000177269">
    <property type="component" value="Unassembled WGS sequence"/>
</dbReference>
<dbReference type="PANTHER" id="PTHR43116">
    <property type="entry name" value="PEPTIDE CHAIN RELEASE FACTOR 2"/>
    <property type="match status" value="1"/>
</dbReference>
<protein>
    <recommendedName>
        <fullName evidence="3">Prokaryotic-type class I peptide chain release factors domain-containing protein</fullName>
    </recommendedName>
</protein>
<name>A0A1G2P0Z3_9BACT</name>